<dbReference type="RefSeq" id="WP_344088988.1">
    <property type="nucleotide sequence ID" value="NZ_BAAALS010000076.1"/>
</dbReference>
<dbReference type="Pfam" id="PF09250">
    <property type="entry name" value="Prim-Pol"/>
    <property type="match status" value="1"/>
</dbReference>
<protein>
    <submittedName>
        <fullName evidence="2">Bifunctional DNA primase/polymerase</fullName>
    </submittedName>
</protein>
<dbReference type="SMART" id="SM00943">
    <property type="entry name" value="Prim-Pol"/>
    <property type="match status" value="1"/>
</dbReference>
<dbReference type="EMBL" id="BAAALS010000076">
    <property type="protein sequence ID" value="GAA1779328.1"/>
    <property type="molecule type" value="Genomic_DNA"/>
</dbReference>
<dbReference type="CDD" id="cd04859">
    <property type="entry name" value="Prim_Pol"/>
    <property type="match status" value="1"/>
</dbReference>
<evidence type="ECO:0000313" key="2">
    <source>
        <dbReference type="EMBL" id="GAA1779328.1"/>
    </source>
</evidence>
<dbReference type="SUPFAM" id="SSF56747">
    <property type="entry name" value="Prim-pol domain"/>
    <property type="match status" value="1"/>
</dbReference>
<evidence type="ECO:0000313" key="3">
    <source>
        <dbReference type="Proteomes" id="UP001500655"/>
    </source>
</evidence>
<accession>A0ABP4XGI8</accession>
<proteinExistence type="predicted"/>
<comment type="caution">
    <text evidence="2">The sequence shown here is derived from an EMBL/GenBank/DDBJ whole genome shotgun (WGS) entry which is preliminary data.</text>
</comment>
<name>A0ABP4XGI8_9ACTN</name>
<organism evidence="2 3">
    <name type="scientific">Luedemannella helvata</name>
    <dbReference type="NCBI Taxonomy" id="349315"/>
    <lineage>
        <taxon>Bacteria</taxon>
        <taxon>Bacillati</taxon>
        <taxon>Actinomycetota</taxon>
        <taxon>Actinomycetes</taxon>
        <taxon>Micromonosporales</taxon>
        <taxon>Micromonosporaceae</taxon>
        <taxon>Luedemannella</taxon>
    </lineage>
</organism>
<keyword evidence="3" id="KW-1185">Reference proteome</keyword>
<evidence type="ECO:0000259" key="1">
    <source>
        <dbReference type="SMART" id="SM00943"/>
    </source>
</evidence>
<gene>
    <name evidence="2" type="ORF">GCM10009681_57170</name>
</gene>
<dbReference type="InterPro" id="IPR015330">
    <property type="entry name" value="DNA_primase/pol_bifunc_N"/>
</dbReference>
<dbReference type="Proteomes" id="UP001500655">
    <property type="component" value="Unassembled WGS sequence"/>
</dbReference>
<sequence>MNHQVDREMLLQNALSLAERGWFVFPLRPGDKRPAFPDHSADRCTGRDPRCRRFGAHIRWETRATIDPDRIRRAWTAAPYNIGIACGVSGLVVVDLDKPKPDQAPPQEWRREGIADGGDVFAAVCEQAGQPMPIDTYTVTTGRGGTHLYFTAPDDDGHTLSPRNTSGTLGWLIDTRAIGGYVVAAGSTVPAGRYEVAHEMRPAPLPAWLAERLRPAPLPPQERVTVDIGAGRRAAYLNAAVTRSVSAVETAPDGTLNRTLYGASVALGQLVAGDALCAAEVEAVLLDAAIVAGHPQAGALRTIRSGMRAGANRPRSVAA</sequence>
<feature type="domain" description="DNA primase/polymerase bifunctional N-terminal" evidence="1">
    <location>
        <begin position="14"/>
        <end position="209"/>
    </location>
</feature>
<reference evidence="3" key="1">
    <citation type="journal article" date="2019" name="Int. J. Syst. Evol. Microbiol.">
        <title>The Global Catalogue of Microorganisms (GCM) 10K type strain sequencing project: providing services to taxonomists for standard genome sequencing and annotation.</title>
        <authorList>
            <consortium name="The Broad Institute Genomics Platform"/>
            <consortium name="The Broad Institute Genome Sequencing Center for Infectious Disease"/>
            <person name="Wu L."/>
            <person name="Ma J."/>
        </authorList>
    </citation>
    <scope>NUCLEOTIDE SEQUENCE [LARGE SCALE GENOMIC DNA]</scope>
    <source>
        <strain evidence="3">JCM 13249</strain>
    </source>
</reference>